<proteinExistence type="predicted"/>
<reference evidence="4" key="1">
    <citation type="submission" date="2015-12" db="EMBL/GenBank/DDBJ databases">
        <authorList>
            <person name="Lodha T.D."/>
            <person name="Chintalapati S."/>
            <person name="Chintalapati V.R."/>
            <person name="Sravanthi T."/>
        </authorList>
    </citation>
    <scope>NUCLEOTIDE SEQUENCE [LARGE SCALE GENOMIC DNA]</scope>
    <source>
        <strain evidence="4">JC133</strain>
    </source>
</reference>
<dbReference type="AlphaFoldDB" id="A0A2S4JTL0"/>
<dbReference type="EMBL" id="LPWH01000056">
    <property type="protein sequence ID" value="POR02828.1"/>
    <property type="molecule type" value="Genomic_DNA"/>
</dbReference>
<accession>A0A2S4JTL0</accession>
<organism evidence="3 4">
    <name type="scientific">Alkalispirochaeta sphaeroplastigenens</name>
    <dbReference type="NCBI Taxonomy" id="1187066"/>
    <lineage>
        <taxon>Bacteria</taxon>
        <taxon>Pseudomonadati</taxon>
        <taxon>Spirochaetota</taxon>
        <taxon>Spirochaetia</taxon>
        <taxon>Spirochaetales</taxon>
        <taxon>Spirochaetaceae</taxon>
        <taxon>Alkalispirochaeta</taxon>
    </lineage>
</organism>
<comment type="caution">
    <text evidence="3">The sequence shown here is derived from an EMBL/GenBank/DDBJ whole genome shotgun (WGS) entry which is preliminary data.</text>
</comment>
<evidence type="ECO:0000313" key="3">
    <source>
        <dbReference type="EMBL" id="POR02828.1"/>
    </source>
</evidence>
<name>A0A2S4JTL0_9SPIO</name>
<dbReference type="Pfam" id="PF17239">
    <property type="entry name" value="DUF5312"/>
    <property type="match status" value="1"/>
</dbReference>
<dbReference type="OrthoDB" id="370225at2"/>
<gene>
    <name evidence="3" type="ORF">AU468_06125</name>
</gene>
<evidence type="ECO:0000256" key="2">
    <source>
        <dbReference type="SAM" id="MobiDB-lite"/>
    </source>
</evidence>
<evidence type="ECO:0000313" key="4">
    <source>
        <dbReference type="Proteomes" id="UP000237350"/>
    </source>
</evidence>
<dbReference type="RefSeq" id="WP_103679954.1">
    <property type="nucleotide sequence ID" value="NZ_LPWH01000056.1"/>
</dbReference>
<sequence length="627" mass="72517">MPSRNGNRAASYGPLPRLSAGSLGEPALDSLSRSLTREERSALLERIEKSLSIGEDARRQIIHSELQKDRRNELIRADMEKLTLGERFQLWVSGLFRAGGQRDRFIALRLSQARQRVREHPRDLADFEGRRFLPGLPGEIRPLYRAAQPLAGFFSYISNDPAALRTMLDYLLARRIPDARTSLEQLCPVQELQETFGETESPGKLKQTVLERLSRYVESIPDSVMEELESGMKPLYLFRDLVLFDYDSFFALFRSSGAEALGEGEVSFANAPVAAALERVEELYLALYYCARAGGEPSMYAELLHAYCALRQDQSRNQQNQTQDQETPLEDLPAFDEEKLLQRNLLLLAREAARLRDTVPFQEMIRFFRNDPYYRFMAYTPRVRLREFYYANLKIKMLDQLDQRFQELRKGALDQMIQSIFPRGLRGFEYFGPDIETGIGRSGIAELRVHRSLQFIQTFFQTVFHDDLAAFLRILSRMMPSRSRSSSVDISLFAASLEDLEQRLRTFDMSFSPDSDEGKTFYRYRFGTADRDPGQLNAYRALVQQKNRDAREMAEKFQELLQGLRSRFLALQRGSMTQMNERYRNFDPAPGEDRPFQTRLERFLKILESSRNIMGQLLLLERDPGST</sequence>
<dbReference type="Proteomes" id="UP000237350">
    <property type="component" value="Unassembled WGS sequence"/>
</dbReference>
<keyword evidence="1" id="KW-0175">Coiled coil</keyword>
<protein>
    <submittedName>
        <fullName evidence="3">Uncharacterized protein</fullName>
    </submittedName>
</protein>
<dbReference type="InterPro" id="IPR035196">
    <property type="entry name" value="DUF5312"/>
</dbReference>
<keyword evidence="4" id="KW-1185">Reference proteome</keyword>
<evidence type="ECO:0000256" key="1">
    <source>
        <dbReference type="SAM" id="Coils"/>
    </source>
</evidence>
<feature type="coiled-coil region" evidence="1">
    <location>
        <begin position="536"/>
        <end position="567"/>
    </location>
</feature>
<feature type="region of interest" description="Disordered" evidence="2">
    <location>
        <begin position="1"/>
        <end position="31"/>
    </location>
</feature>